<comment type="subcellular location">
    <subcellularLocation>
        <location evidence="1">Cell membrane</location>
        <topology evidence="1">Multi-pass membrane protein</topology>
    </subcellularLocation>
</comment>
<accession>Q0W6A6</accession>
<gene>
    <name evidence="10" type="ORF">RCIX696</name>
</gene>
<evidence type="ECO:0000256" key="3">
    <source>
        <dbReference type="ARBA" id="ARBA00022676"/>
    </source>
</evidence>
<feature type="transmembrane region" description="Helical" evidence="8">
    <location>
        <begin position="23"/>
        <end position="45"/>
    </location>
</feature>
<evidence type="ECO:0000256" key="7">
    <source>
        <dbReference type="ARBA" id="ARBA00023136"/>
    </source>
</evidence>
<dbReference type="GO" id="GO:0005886">
    <property type="term" value="C:plasma membrane"/>
    <property type="evidence" value="ECO:0007669"/>
    <property type="project" value="UniProtKB-SubCell"/>
</dbReference>
<dbReference type="STRING" id="351160.RCIX696"/>
<protein>
    <recommendedName>
        <fullName evidence="9">Glycosyltransferase RgtA/B/C/D-like domain-containing protein</fullName>
    </recommendedName>
</protein>
<proteinExistence type="predicted"/>
<keyword evidence="3" id="KW-0328">Glycosyltransferase</keyword>
<name>Q0W6A6_METAR</name>
<keyword evidence="7 8" id="KW-0472">Membrane</keyword>
<dbReference type="EMBL" id="AM114193">
    <property type="protein sequence ID" value="CAJ36087.1"/>
    <property type="molecule type" value="Genomic_DNA"/>
</dbReference>
<evidence type="ECO:0000256" key="8">
    <source>
        <dbReference type="SAM" id="Phobius"/>
    </source>
</evidence>
<organism evidence="10 11">
    <name type="scientific">Methanocella arvoryzae (strain DSM 22066 / NBRC 105507 / MRE50)</name>
    <dbReference type="NCBI Taxonomy" id="351160"/>
    <lineage>
        <taxon>Archaea</taxon>
        <taxon>Methanobacteriati</taxon>
        <taxon>Methanobacteriota</taxon>
        <taxon>Stenosarchaea group</taxon>
        <taxon>Methanomicrobia</taxon>
        <taxon>Methanocellales</taxon>
        <taxon>Methanocellaceae</taxon>
        <taxon>Methanocella</taxon>
    </lineage>
</organism>
<evidence type="ECO:0000256" key="5">
    <source>
        <dbReference type="ARBA" id="ARBA00022692"/>
    </source>
</evidence>
<keyword evidence="4" id="KW-0808">Transferase</keyword>
<evidence type="ECO:0000256" key="6">
    <source>
        <dbReference type="ARBA" id="ARBA00022989"/>
    </source>
</evidence>
<dbReference type="PANTHER" id="PTHR33908:SF11">
    <property type="entry name" value="MEMBRANE PROTEIN"/>
    <property type="match status" value="1"/>
</dbReference>
<feature type="transmembrane region" description="Helical" evidence="8">
    <location>
        <begin position="172"/>
        <end position="200"/>
    </location>
</feature>
<dbReference type="KEGG" id="rci:RCIX696"/>
<dbReference type="Proteomes" id="UP000000663">
    <property type="component" value="Chromosome"/>
</dbReference>
<feature type="transmembrane region" description="Helical" evidence="8">
    <location>
        <begin position="128"/>
        <end position="148"/>
    </location>
</feature>
<evidence type="ECO:0000259" key="9">
    <source>
        <dbReference type="Pfam" id="PF13231"/>
    </source>
</evidence>
<feature type="domain" description="Glycosyltransferase RgtA/B/C/D-like" evidence="9">
    <location>
        <begin position="79"/>
        <end position="224"/>
    </location>
</feature>
<dbReference type="PANTHER" id="PTHR33908">
    <property type="entry name" value="MANNOSYLTRANSFERASE YKCB-RELATED"/>
    <property type="match status" value="1"/>
</dbReference>
<feature type="transmembrane region" description="Helical" evidence="8">
    <location>
        <begin position="267"/>
        <end position="293"/>
    </location>
</feature>
<dbReference type="eggNOG" id="arCOG06399">
    <property type="taxonomic scope" value="Archaea"/>
</dbReference>
<sequence>MKAEARVSQEQPDRLINISDRQYFACCILLFALIIGTIVVASSLFMTSAWTTYDTARFYAMADVIVKGATPYLDFQDPKPPLIFFTLALPTLLGQKYLGGLILVGLCNLASAILVTKMACELYGRFSGFIAGLLFTVNIAFAQGYFILTEPFTVTFILLATYLAGFTEKKHYLWAGISAGIAIGFKQYALLSVPLLAFLMWRNGDLRKVPSLLAGVLLPLIVIFAAIFLHYGVEAGVASLNWSFGVAATYLTEENMGTVTSYRTTDPLMLCANLAMAASVFTSLLVFALAGVVKDRRLDALEQYFLLSAVGFALTLAIRQYLHYWVLALPFFAFLCARQFRNGR</sequence>
<feature type="transmembrane region" description="Helical" evidence="8">
    <location>
        <begin position="212"/>
        <end position="233"/>
    </location>
</feature>
<keyword evidence="2" id="KW-1003">Cell membrane</keyword>
<evidence type="ECO:0000313" key="11">
    <source>
        <dbReference type="Proteomes" id="UP000000663"/>
    </source>
</evidence>
<keyword evidence="6 8" id="KW-1133">Transmembrane helix</keyword>
<keyword evidence="5 8" id="KW-0812">Transmembrane</keyword>
<evidence type="ECO:0000256" key="4">
    <source>
        <dbReference type="ARBA" id="ARBA00022679"/>
    </source>
</evidence>
<dbReference type="OrthoDB" id="237187at2157"/>
<evidence type="ECO:0000256" key="2">
    <source>
        <dbReference type="ARBA" id="ARBA00022475"/>
    </source>
</evidence>
<dbReference type="GeneID" id="5142743"/>
<keyword evidence="11" id="KW-1185">Reference proteome</keyword>
<dbReference type="InterPro" id="IPR050297">
    <property type="entry name" value="LipidA_mod_glycosyltrf_83"/>
</dbReference>
<evidence type="ECO:0000313" key="10">
    <source>
        <dbReference type="EMBL" id="CAJ36087.1"/>
    </source>
</evidence>
<dbReference type="RefSeq" id="WP_012036422.1">
    <property type="nucleotide sequence ID" value="NC_009464.1"/>
</dbReference>
<dbReference type="Pfam" id="PF13231">
    <property type="entry name" value="PMT_2"/>
    <property type="match status" value="1"/>
</dbReference>
<dbReference type="GO" id="GO:0016763">
    <property type="term" value="F:pentosyltransferase activity"/>
    <property type="evidence" value="ECO:0007669"/>
    <property type="project" value="TreeGrafter"/>
</dbReference>
<dbReference type="InterPro" id="IPR038731">
    <property type="entry name" value="RgtA/B/C-like"/>
</dbReference>
<dbReference type="GO" id="GO:0008610">
    <property type="term" value="P:lipid biosynthetic process"/>
    <property type="evidence" value="ECO:0007669"/>
    <property type="project" value="UniProtKB-ARBA"/>
</dbReference>
<evidence type="ECO:0000256" key="1">
    <source>
        <dbReference type="ARBA" id="ARBA00004651"/>
    </source>
</evidence>
<reference evidence="10 11" key="1">
    <citation type="journal article" date="2006" name="Science">
        <title>Genome of rice cluster I archaea -- the key methane producers in the rice rhizosphere.</title>
        <authorList>
            <person name="Erkel C."/>
            <person name="Kube M."/>
            <person name="Reinhardt R."/>
            <person name="Liesack W."/>
        </authorList>
    </citation>
    <scope>NUCLEOTIDE SEQUENCE [LARGE SCALE GENOMIC DNA]</scope>
    <source>
        <strain evidence="11">DSM 22066 / NBRC 105507 / MRE50</strain>
    </source>
</reference>
<dbReference type="AlphaFoldDB" id="Q0W6A6"/>
<feature type="transmembrane region" description="Helical" evidence="8">
    <location>
        <begin position="97"/>
        <end position="116"/>
    </location>
</feature>